<dbReference type="GO" id="GO:0005524">
    <property type="term" value="F:ATP binding"/>
    <property type="evidence" value="ECO:0007669"/>
    <property type="project" value="UniProtKB-KW"/>
</dbReference>
<keyword evidence="5 10" id="KW-0418">Kinase</keyword>
<dbReference type="Proteomes" id="UP000016931">
    <property type="component" value="Unassembled WGS sequence"/>
</dbReference>
<evidence type="ECO:0000256" key="2">
    <source>
        <dbReference type="ARBA" id="ARBA00022527"/>
    </source>
</evidence>
<dbReference type="HOGENOM" id="CLU_000288_81_1_1"/>
<dbReference type="GO" id="GO:0050684">
    <property type="term" value="P:regulation of mRNA processing"/>
    <property type="evidence" value="ECO:0007669"/>
    <property type="project" value="TreeGrafter"/>
</dbReference>
<dbReference type="PANTHER" id="PTHR47634">
    <property type="entry name" value="PROTEIN KINASE DOMAIN-CONTAINING PROTEIN-RELATED"/>
    <property type="match status" value="1"/>
</dbReference>
<dbReference type="SMART" id="SM00220">
    <property type="entry name" value="S_TKc"/>
    <property type="match status" value="1"/>
</dbReference>
<dbReference type="AlphaFoldDB" id="M3AT71"/>
<feature type="domain" description="Protein kinase" evidence="9">
    <location>
        <begin position="92"/>
        <end position="480"/>
    </location>
</feature>
<evidence type="ECO:0000313" key="10">
    <source>
        <dbReference type="EMBL" id="EMF08714.1"/>
    </source>
</evidence>
<dbReference type="PROSITE" id="PS00108">
    <property type="entry name" value="PROTEIN_KINASE_ST"/>
    <property type="match status" value="1"/>
</dbReference>
<evidence type="ECO:0000256" key="7">
    <source>
        <dbReference type="ARBA" id="ARBA00047899"/>
    </source>
</evidence>
<dbReference type="GO" id="GO:0005737">
    <property type="term" value="C:cytoplasm"/>
    <property type="evidence" value="ECO:0007669"/>
    <property type="project" value="TreeGrafter"/>
</dbReference>
<evidence type="ECO:0000256" key="5">
    <source>
        <dbReference type="ARBA" id="ARBA00022777"/>
    </source>
</evidence>
<dbReference type="Pfam" id="PF00069">
    <property type="entry name" value="Pkinase"/>
    <property type="match status" value="1"/>
</dbReference>
<dbReference type="InterPro" id="IPR051334">
    <property type="entry name" value="SRPK"/>
</dbReference>
<keyword evidence="6" id="KW-0067">ATP-binding</keyword>
<comment type="catalytic activity">
    <reaction evidence="7">
        <text>L-threonyl-[protein] + ATP = O-phospho-L-threonyl-[protein] + ADP + H(+)</text>
        <dbReference type="Rhea" id="RHEA:46608"/>
        <dbReference type="Rhea" id="RHEA-COMP:11060"/>
        <dbReference type="Rhea" id="RHEA-COMP:11605"/>
        <dbReference type="ChEBI" id="CHEBI:15378"/>
        <dbReference type="ChEBI" id="CHEBI:30013"/>
        <dbReference type="ChEBI" id="CHEBI:30616"/>
        <dbReference type="ChEBI" id="CHEBI:61977"/>
        <dbReference type="ChEBI" id="CHEBI:456216"/>
        <dbReference type="EC" id="2.7.11.1"/>
    </reaction>
</comment>
<organism evidence="10 11">
    <name type="scientific">Sphaerulina musiva (strain SO2202)</name>
    <name type="common">Poplar stem canker fungus</name>
    <name type="synonym">Septoria musiva</name>
    <dbReference type="NCBI Taxonomy" id="692275"/>
    <lineage>
        <taxon>Eukaryota</taxon>
        <taxon>Fungi</taxon>
        <taxon>Dikarya</taxon>
        <taxon>Ascomycota</taxon>
        <taxon>Pezizomycotina</taxon>
        <taxon>Dothideomycetes</taxon>
        <taxon>Dothideomycetidae</taxon>
        <taxon>Mycosphaerellales</taxon>
        <taxon>Mycosphaerellaceae</taxon>
        <taxon>Sphaerulina</taxon>
    </lineage>
</organism>
<dbReference type="InterPro" id="IPR011009">
    <property type="entry name" value="Kinase-like_dom_sf"/>
</dbReference>
<dbReference type="STRING" id="692275.M3AT71"/>
<dbReference type="InterPro" id="IPR000719">
    <property type="entry name" value="Prot_kinase_dom"/>
</dbReference>
<dbReference type="RefSeq" id="XP_016756835.1">
    <property type="nucleotide sequence ID" value="XM_016906976.1"/>
</dbReference>
<comment type="catalytic activity">
    <reaction evidence="8">
        <text>L-seryl-[protein] + ATP = O-phospho-L-seryl-[protein] + ADP + H(+)</text>
        <dbReference type="Rhea" id="RHEA:17989"/>
        <dbReference type="Rhea" id="RHEA-COMP:9863"/>
        <dbReference type="Rhea" id="RHEA-COMP:11604"/>
        <dbReference type="ChEBI" id="CHEBI:15378"/>
        <dbReference type="ChEBI" id="CHEBI:29999"/>
        <dbReference type="ChEBI" id="CHEBI:30616"/>
        <dbReference type="ChEBI" id="CHEBI:83421"/>
        <dbReference type="ChEBI" id="CHEBI:456216"/>
        <dbReference type="EC" id="2.7.11.1"/>
    </reaction>
</comment>
<evidence type="ECO:0000256" key="1">
    <source>
        <dbReference type="ARBA" id="ARBA00012513"/>
    </source>
</evidence>
<evidence type="ECO:0000256" key="6">
    <source>
        <dbReference type="ARBA" id="ARBA00022840"/>
    </source>
</evidence>
<evidence type="ECO:0000256" key="8">
    <source>
        <dbReference type="ARBA" id="ARBA00048679"/>
    </source>
</evidence>
<sequence length="487" mass="54895">MRLSKAASFLLCQSPLSLSPLIRSSNAAAAKATRPLTLTALPKRTGQTPFEEEILLQDDNKDNNNNNESHLSNKKNVFYPVSPGDVVAEGKYSMISKLGWGRNSTVWLAEERGRWPGRGRWRNFWQQKQQQSFVAIKFNNCNVDQDAIRHELDMHQRLATADPTHRGSPLVRRVMDSFEIRTKVGTHLCLVYQPLRETLGCYQWRFPGGRIPIPLLKVYVHALLVGLDYLHSKCHITHTDLKLDNILVSFEHDSVLPERARQLQHSEQMFQETPYGRVFQSYSDFGPLKSYVSVPMITDFDQADDGDFGAYPIQPDVYRAPEVLLGWGWSHSVDIWNFGNLIWTLASGADLFQPSHPTAPSTYDPVIHLAQMCSVLGFPSPALLKQRAQSGAWKWTPALENSKGELCTDACSFYGGPHFDPSTGEFLHPDAVPSPQSLHDRATFVGEEERASFVDFMSKMLTWDPAARLGADDLSHHPWLVLGGRIK</sequence>
<dbReference type="Gene3D" id="1.10.510.10">
    <property type="entry name" value="Transferase(Phosphotransferase) domain 1"/>
    <property type="match status" value="1"/>
</dbReference>
<accession>M3AT71</accession>
<dbReference type="GO" id="GO:0005634">
    <property type="term" value="C:nucleus"/>
    <property type="evidence" value="ECO:0007669"/>
    <property type="project" value="TreeGrafter"/>
</dbReference>
<keyword evidence="4" id="KW-0547">Nucleotide-binding</keyword>
<dbReference type="GO" id="GO:0000245">
    <property type="term" value="P:spliceosomal complex assembly"/>
    <property type="evidence" value="ECO:0007669"/>
    <property type="project" value="TreeGrafter"/>
</dbReference>
<proteinExistence type="predicted"/>
<dbReference type="GO" id="GO:0004674">
    <property type="term" value="F:protein serine/threonine kinase activity"/>
    <property type="evidence" value="ECO:0007669"/>
    <property type="project" value="UniProtKB-KW"/>
</dbReference>
<dbReference type="SUPFAM" id="SSF56112">
    <property type="entry name" value="Protein kinase-like (PK-like)"/>
    <property type="match status" value="1"/>
</dbReference>
<dbReference type="OrthoDB" id="5979581at2759"/>
<dbReference type="PANTHER" id="PTHR47634:SF9">
    <property type="entry name" value="PROTEIN KINASE DOMAIN-CONTAINING PROTEIN-RELATED"/>
    <property type="match status" value="1"/>
</dbReference>
<gene>
    <name evidence="10" type="ORF">SEPMUDRAFT_151679</name>
</gene>
<evidence type="ECO:0000256" key="3">
    <source>
        <dbReference type="ARBA" id="ARBA00022679"/>
    </source>
</evidence>
<dbReference type="Gene3D" id="3.30.200.20">
    <property type="entry name" value="Phosphorylase Kinase, domain 1"/>
    <property type="match status" value="1"/>
</dbReference>
<evidence type="ECO:0000313" key="11">
    <source>
        <dbReference type="Proteomes" id="UP000016931"/>
    </source>
</evidence>
<keyword evidence="11" id="KW-1185">Reference proteome</keyword>
<evidence type="ECO:0000259" key="9">
    <source>
        <dbReference type="PROSITE" id="PS50011"/>
    </source>
</evidence>
<keyword evidence="2" id="KW-0723">Serine/threonine-protein kinase</keyword>
<dbReference type="InterPro" id="IPR008271">
    <property type="entry name" value="Ser/Thr_kinase_AS"/>
</dbReference>
<dbReference type="EMBL" id="KB456270">
    <property type="protein sequence ID" value="EMF08714.1"/>
    <property type="molecule type" value="Genomic_DNA"/>
</dbReference>
<dbReference type="EC" id="2.7.11.1" evidence="1"/>
<evidence type="ECO:0000256" key="4">
    <source>
        <dbReference type="ARBA" id="ARBA00022741"/>
    </source>
</evidence>
<dbReference type="OMA" id="SKYFYPA"/>
<dbReference type="PROSITE" id="PS50011">
    <property type="entry name" value="PROTEIN_KINASE_DOM"/>
    <property type="match status" value="1"/>
</dbReference>
<dbReference type="GeneID" id="27904113"/>
<name>M3AT71_SPHMS</name>
<protein>
    <recommendedName>
        <fullName evidence="1">non-specific serine/threonine protein kinase</fullName>
        <ecNumber evidence="1">2.7.11.1</ecNumber>
    </recommendedName>
</protein>
<dbReference type="eggNOG" id="KOG0671">
    <property type="taxonomic scope" value="Eukaryota"/>
</dbReference>
<reference evidence="10 11" key="1">
    <citation type="journal article" date="2012" name="PLoS Pathog.">
        <title>Diverse lifestyles and strategies of plant pathogenesis encoded in the genomes of eighteen Dothideomycetes fungi.</title>
        <authorList>
            <person name="Ohm R.A."/>
            <person name="Feau N."/>
            <person name="Henrissat B."/>
            <person name="Schoch C.L."/>
            <person name="Horwitz B.A."/>
            <person name="Barry K.W."/>
            <person name="Condon B.J."/>
            <person name="Copeland A.C."/>
            <person name="Dhillon B."/>
            <person name="Glaser F."/>
            <person name="Hesse C.N."/>
            <person name="Kosti I."/>
            <person name="LaButti K."/>
            <person name="Lindquist E.A."/>
            <person name="Lucas S."/>
            <person name="Salamov A.A."/>
            <person name="Bradshaw R.E."/>
            <person name="Ciuffetti L."/>
            <person name="Hamelin R.C."/>
            <person name="Kema G.H.J."/>
            <person name="Lawrence C."/>
            <person name="Scott J.A."/>
            <person name="Spatafora J.W."/>
            <person name="Turgeon B.G."/>
            <person name="de Wit P.J.G.M."/>
            <person name="Zhong S."/>
            <person name="Goodwin S.B."/>
            <person name="Grigoriev I.V."/>
        </authorList>
    </citation>
    <scope>NUCLEOTIDE SEQUENCE [LARGE SCALE GENOMIC DNA]</scope>
    <source>
        <strain evidence="10 11">SO2202</strain>
    </source>
</reference>
<keyword evidence="3" id="KW-0808">Transferase</keyword>